<name>A0A9N9PCT1_9GLOM</name>
<gene>
    <name evidence="2" type="ORF">CPELLU_LOCUS18507</name>
</gene>
<evidence type="ECO:0000313" key="3">
    <source>
        <dbReference type="Proteomes" id="UP000789759"/>
    </source>
</evidence>
<comment type="caution">
    <text evidence="2">The sequence shown here is derived from an EMBL/GenBank/DDBJ whole genome shotgun (WGS) entry which is preliminary data.</text>
</comment>
<dbReference type="OrthoDB" id="2417334at2759"/>
<feature type="non-terminal residue" evidence="2">
    <location>
        <position position="1"/>
    </location>
</feature>
<dbReference type="GO" id="GO:0006574">
    <property type="term" value="P:L-valine catabolic process"/>
    <property type="evidence" value="ECO:0007669"/>
    <property type="project" value="TreeGrafter"/>
</dbReference>
<evidence type="ECO:0000256" key="1">
    <source>
        <dbReference type="ARBA" id="ARBA00009986"/>
    </source>
</evidence>
<sequence>AYPIPYQMLPPPSNQFSNHNELLEYVRAFSKTQEYAVTIKRSQADKNSEIKNMTLGCDRSGSYRNRLNLTNNSCCRQTALRLLSCPFELYGQWEQVQRMSAAGSHPCQILATIHQNDSSSMAISRTIYNTLYSICQERLNGHMPVQALIDELQGSDFEFKY</sequence>
<dbReference type="GO" id="GO:0006210">
    <property type="term" value="P:thymine catabolic process"/>
    <property type="evidence" value="ECO:0007669"/>
    <property type="project" value="TreeGrafter"/>
</dbReference>
<proteinExistence type="inferred from homology"/>
<dbReference type="PANTHER" id="PTHR43866:SF3">
    <property type="entry name" value="METHYLMALONATE-SEMIALDEHYDE DEHYDROGENASE [ACYLATING], MITOCHONDRIAL"/>
    <property type="match status" value="1"/>
</dbReference>
<organism evidence="2 3">
    <name type="scientific">Cetraspora pellucida</name>
    <dbReference type="NCBI Taxonomy" id="1433469"/>
    <lineage>
        <taxon>Eukaryota</taxon>
        <taxon>Fungi</taxon>
        <taxon>Fungi incertae sedis</taxon>
        <taxon>Mucoromycota</taxon>
        <taxon>Glomeromycotina</taxon>
        <taxon>Glomeromycetes</taxon>
        <taxon>Diversisporales</taxon>
        <taxon>Gigasporaceae</taxon>
        <taxon>Cetraspora</taxon>
    </lineage>
</organism>
<evidence type="ECO:0000313" key="2">
    <source>
        <dbReference type="EMBL" id="CAG8809721.1"/>
    </source>
</evidence>
<dbReference type="EMBL" id="CAJVQA010037336">
    <property type="protein sequence ID" value="CAG8809721.1"/>
    <property type="molecule type" value="Genomic_DNA"/>
</dbReference>
<dbReference type="GO" id="GO:0004491">
    <property type="term" value="F:methylmalonate-semialdehyde dehydrogenase (acylating, NAD) activity"/>
    <property type="evidence" value="ECO:0007669"/>
    <property type="project" value="InterPro"/>
</dbReference>
<dbReference type="PANTHER" id="PTHR43866">
    <property type="entry name" value="MALONATE-SEMIALDEHYDE DEHYDROGENASE"/>
    <property type="match status" value="1"/>
</dbReference>
<protein>
    <submittedName>
        <fullName evidence="2">2823_t:CDS:1</fullName>
    </submittedName>
</protein>
<accession>A0A9N9PCT1</accession>
<keyword evidence="3" id="KW-1185">Reference proteome</keyword>
<dbReference type="AlphaFoldDB" id="A0A9N9PCT1"/>
<comment type="similarity">
    <text evidence="1">Belongs to the aldehyde dehydrogenase family.</text>
</comment>
<dbReference type="GO" id="GO:0005739">
    <property type="term" value="C:mitochondrion"/>
    <property type="evidence" value="ECO:0007669"/>
    <property type="project" value="TreeGrafter"/>
</dbReference>
<reference evidence="2" key="1">
    <citation type="submission" date="2021-06" db="EMBL/GenBank/DDBJ databases">
        <authorList>
            <person name="Kallberg Y."/>
            <person name="Tangrot J."/>
            <person name="Rosling A."/>
        </authorList>
    </citation>
    <scope>NUCLEOTIDE SEQUENCE</scope>
    <source>
        <strain evidence="2">FL966</strain>
    </source>
</reference>
<dbReference type="Proteomes" id="UP000789759">
    <property type="component" value="Unassembled WGS sequence"/>
</dbReference>
<dbReference type="InterPro" id="IPR010061">
    <property type="entry name" value="MeMal-semiAld_DH"/>
</dbReference>